<dbReference type="EMBL" id="AVOT02018118">
    <property type="protein sequence ID" value="MBW0504758.1"/>
    <property type="molecule type" value="Genomic_DNA"/>
</dbReference>
<name>A0A9Q3HGN5_9BASI</name>
<comment type="caution">
    <text evidence="1">The sequence shown here is derived from an EMBL/GenBank/DDBJ whole genome shotgun (WGS) entry which is preliminary data.</text>
</comment>
<proteinExistence type="predicted"/>
<evidence type="ECO:0000313" key="2">
    <source>
        <dbReference type="Proteomes" id="UP000765509"/>
    </source>
</evidence>
<reference evidence="1" key="1">
    <citation type="submission" date="2021-03" db="EMBL/GenBank/DDBJ databases">
        <title>Draft genome sequence of rust myrtle Austropuccinia psidii MF-1, a brazilian biotype.</title>
        <authorList>
            <person name="Quecine M.C."/>
            <person name="Pachon D.M.R."/>
            <person name="Bonatelli M.L."/>
            <person name="Correr F.H."/>
            <person name="Franceschini L.M."/>
            <person name="Leite T.F."/>
            <person name="Margarido G.R.A."/>
            <person name="Almeida C.A."/>
            <person name="Ferrarezi J.A."/>
            <person name="Labate C.A."/>
        </authorList>
    </citation>
    <scope>NUCLEOTIDE SEQUENCE</scope>
    <source>
        <strain evidence="1">MF-1</strain>
    </source>
</reference>
<sequence length="95" mass="11306">MEEFNRYFNVHDYQVPQANRITPPSTSNAWLRILKLVEGACIAAVGRLDYYNPSFEIVEEEHIRTINYLYDLGHFIENLPRFPHRPRDSPCWQQP</sequence>
<dbReference type="Proteomes" id="UP000765509">
    <property type="component" value="Unassembled WGS sequence"/>
</dbReference>
<keyword evidence="2" id="KW-1185">Reference proteome</keyword>
<dbReference type="AlphaFoldDB" id="A0A9Q3HGN5"/>
<gene>
    <name evidence="1" type="ORF">O181_044473</name>
</gene>
<organism evidence="1 2">
    <name type="scientific">Austropuccinia psidii MF-1</name>
    <dbReference type="NCBI Taxonomy" id="1389203"/>
    <lineage>
        <taxon>Eukaryota</taxon>
        <taxon>Fungi</taxon>
        <taxon>Dikarya</taxon>
        <taxon>Basidiomycota</taxon>
        <taxon>Pucciniomycotina</taxon>
        <taxon>Pucciniomycetes</taxon>
        <taxon>Pucciniales</taxon>
        <taxon>Sphaerophragmiaceae</taxon>
        <taxon>Austropuccinia</taxon>
    </lineage>
</organism>
<evidence type="ECO:0000313" key="1">
    <source>
        <dbReference type="EMBL" id="MBW0504758.1"/>
    </source>
</evidence>
<protein>
    <submittedName>
        <fullName evidence="1">Uncharacterized protein</fullName>
    </submittedName>
</protein>
<accession>A0A9Q3HGN5</accession>